<dbReference type="Gene3D" id="2.40.50.840">
    <property type="match status" value="1"/>
</dbReference>
<organism evidence="5 6">
    <name type="scientific">Thelonectria olida</name>
    <dbReference type="NCBI Taxonomy" id="1576542"/>
    <lineage>
        <taxon>Eukaryota</taxon>
        <taxon>Fungi</taxon>
        <taxon>Dikarya</taxon>
        <taxon>Ascomycota</taxon>
        <taxon>Pezizomycotina</taxon>
        <taxon>Sordariomycetes</taxon>
        <taxon>Hypocreomycetidae</taxon>
        <taxon>Hypocreales</taxon>
        <taxon>Nectriaceae</taxon>
        <taxon>Thelonectria</taxon>
    </lineage>
</organism>
<evidence type="ECO:0000313" key="5">
    <source>
        <dbReference type="EMBL" id="KAH6889860.1"/>
    </source>
</evidence>
<evidence type="ECO:0000256" key="1">
    <source>
        <dbReference type="ARBA" id="ARBA00010982"/>
    </source>
</evidence>
<comment type="similarity">
    <text evidence="1">Belongs to the thiolase-like superfamily. Thiolase family.</text>
</comment>
<proteinExistence type="inferred from homology"/>
<dbReference type="Pfam" id="PF18313">
    <property type="entry name" value="TLP1_add_C"/>
    <property type="match status" value="1"/>
</dbReference>
<evidence type="ECO:0000313" key="6">
    <source>
        <dbReference type="Proteomes" id="UP000777438"/>
    </source>
</evidence>
<dbReference type="PANTHER" id="PTHR18919:SF139">
    <property type="entry name" value="THIOLASE-LIKE PROTEIN TYPE 1 ADDITIONAL C-TERMINAL DOMAIN-CONTAINING PROTEIN"/>
    <property type="match status" value="1"/>
</dbReference>
<dbReference type="InterPro" id="IPR016039">
    <property type="entry name" value="Thiolase-like"/>
</dbReference>
<keyword evidence="2" id="KW-0808">Transferase</keyword>
<evidence type="ECO:0000259" key="4">
    <source>
        <dbReference type="Pfam" id="PF18313"/>
    </source>
</evidence>
<dbReference type="SUPFAM" id="SSF53901">
    <property type="entry name" value="Thiolase-like"/>
    <property type="match status" value="2"/>
</dbReference>
<dbReference type="Proteomes" id="UP000777438">
    <property type="component" value="Unassembled WGS sequence"/>
</dbReference>
<reference evidence="5 6" key="1">
    <citation type="journal article" date="2021" name="Nat. Commun.">
        <title>Genetic determinants of endophytism in the Arabidopsis root mycobiome.</title>
        <authorList>
            <person name="Mesny F."/>
            <person name="Miyauchi S."/>
            <person name="Thiergart T."/>
            <person name="Pickel B."/>
            <person name="Atanasova L."/>
            <person name="Karlsson M."/>
            <person name="Huettel B."/>
            <person name="Barry K.W."/>
            <person name="Haridas S."/>
            <person name="Chen C."/>
            <person name="Bauer D."/>
            <person name="Andreopoulos W."/>
            <person name="Pangilinan J."/>
            <person name="LaButti K."/>
            <person name="Riley R."/>
            <person name="Lipzen A."/>
            <person name="Clum A."/>
            <person name="Drula E."/>
            <person name="Henrissat B."/>
            <person name="Kohler A."/>
            <person name="Grigoriev I.V."/>
            <person name="Martin F.M."/>
            <person name="Hacquard S."/>
        </authorList>
    </citation>
    <scope>NUCLEOTIDE SEQUENCE [LARGE SCALE GENOMIC DNA]</scope>
    <source>
        <strain evidence="5 6">MPI-CAGE-CH-0241</strain>
    </source>
</reference>
<dbReference type="AlphaFoldDB" id="A0A9P8W4C6"/>
<keyword evidence="3" id="KW-0012">Acyltransferase</keyword>
<dbReference type="GO" id="GO:0016746">
    <property type="term" value="F:acyltransferase activity"/>
    <property type="evidence" value="ECO:0007669"/>
    <property type="project" value="UniProtKB-KW"/>
</dbReference>
<evidence type="ECO:0000256" key="3">
    <source>
        <dbReference type="ARBA" id="ARBA00023315"/>
    </source>
</evidence>
<dbReference type="InterPro" id="IPR040771">
    <property type="entry name" value="TLP1_add_C"/>
</dbReference>
<dbReference type="OrthoDB" id="435240at2759"/>
<dbReference type="EMBL" id="JAGPYM010000010">
    <property type="protein sequence ID" value="KAH6889860.1"/>
    <property type="molecule type" value="Genomic_DNA"/>
</dbReference>
<keyword evidence="6" id="KW-1185">Reference proteome</keyword>
<name>A0A9P8W4C6_9HYPO</name>
<comment type="caution">
    <text evidence="5">The sequence shown here is derived from an EMBL/GenBank/DDBJ whole genome shotgun (WGS) entry which is preliminary data.</text>
</comment>
<evidence type="ECO:0000256" key="2">
    <source>
        <dbReference type="ARBA" id="ARBA00022679"/>
    </source>
</evidence>
<dbReference type="Gene3D" id="3.40.47.10">
    <property type="match status" value="1"/>
</dbReference>
<sequence length="514" mass="56106">MVSGNTPIIVGVGEVINKEPGLSHAVEPAELILRAIRRSLEDASISEPDLQAIDSISIVPPWTWPYPDLPALLAEKLRINPTHTVTGYHGGNQPAELCDEAARRIATGQSKMAIIAGGEALASLSQFQKAGQMPPPNWSKPDPNVKPMSVSDLSRLGQNAGIRHSMGLPIHIYPMYENAFRAHERQTQQENHRESAELYASFEEIACRRPLSWRYGEAPRDAKEIGTVTKKNRMICTPYPLLMNAFNAVNQAAACILTSVEHAGSLGIPRDQWIYVLGGAGISDSDNVWERSNFYSSPSLEQSLDAGLAASGLPLEDIDCFDFYSCFPIVPKLACKHLGLSVTKPEKPISLLGGLTSGGPGNNYSMHAIIEMSHQLRKGTYRNGLVLANGGCVTHHHTIVLSSQPRQGSLIYPSENPLSAYVDNSSAPPIDEQAEGPASIETYTVEYDRQGRPLRAYIIGTFDDSGHRFVANHCDDSTLKKLVDPDLEPVGLGGFVHKSKDERNLFHFKSGSRL</sequence>
<gene>
    <name evidence="5" type="ORF">B0T10DRAFT_486934</name>
</gene>
<accession>A0A9P8W4C6</accession>
<feature type="domain" description="Thiolase-like protein type 1 additional C-terminal" evidence="4">
    <location>
        <begin position="417"/>
        <end position="498"/>
    </location>
</feature>
<dbReference type="PANTHER" id="PTHR18919">
    <property type="entry name" value="ACETYL-COA C-ACYLTRANSFERASE"/>
    <property type="match status" value="1"/>
</dbReference>
<protein>
    <submittedName>
        <fullName evidence="5">Thiolase</fullName>
    </submittedName>
</protein>